<evidence type="ECO:0000256" key="1">
    <source>
        <dbReference type="SAM" id="MobiDB-lite"/>
    </source>
</evidence>
<keyword evidence="3" id="KW-0732">Signal</keyword>
<sequence length="336" mass="35941">MTMNVTMKAALLMTLLVLLSLHEGESARRRGGFSLGRRRSASSSYPKQKQWSSWSSSSSNSGSSYPKQNQWSSWGNTGGSSWGNTGGSSWGNSGSSWNNRGSSGSSWGSSSSTRSRKRWGSSQVATAAIAGVAGLYGGYVLTSMAHNSFGPRYDYNYGYNNYRPYYQNDNCRAGQCEVRFTVNDTVIPPPTDPTAVNVTIPANAELVFLCRNGGTCDRSHVCYNNVYLYNNKLYRDYPRVTAAGTSTSTSTNSQVTAGPSRTTDQVTGPSRTTARNNITAVNVTAVPPVTGNVAKRQASSPPPEMVQICRATGTAAGTAAFAFLVTMAFFVAIMAP</sequence>
<evidence type="ECO:0000256" key="2">
    <source>
        <dbReference type="SAM" id="Phobius"/>
    </source>
</evidence>
<protein>
    <submittedName>
        <fullName evidence="4">Hypp4737 protein</fullName>
    </submittedName>
</protein>
<feature type="region of interest" description="Disordered" evidence="1">
    <location>
        <begin position="93"/>
        <end position="115"/>
    </location>
</feature>
<feature type="chain" id="PRO_5035455805" evidence="3">
    <location>
        <begin position="27"/>
        <end position="336"/>
    </location>
</feature>
<evidence type="ECO:0000256" key="3">
    <source>
        <dbReference type="SAM" id="SignalP"/>
    </source>
</evidence>
<dbReference type="EMBL" id="OV696693">
    <property type="protein sequence ID" value="CAH1271942.1"/>
    <property type="molecule type" value="Genomic_DNA"/>
</dbReference>
<dbReference type="Proteomes" id="UP000838412">
    <property type="component" value="Chromosome 8"/>
</dbReference>
<proteinExistence type="predicted"/>
<keyword evidence="2" id="KW-0472">Membrane</keyword>
<feature type="region of interest" description="Disordered" evidence="1">
    <location>
        <begin position="243"/>
        <end position="272"/>
    </location>
</feature>
<feature type="signal peptide" evidence="3">
    <location>
        <begin position="1"/>
        <end position="26"/>
    </location>
</feature>
<feature type="compositionally biased region" description="Polar residues" evidence="1">
    <location>
        <begin position="254"/>
        <end position="272"/>
    </location>
</feature>
<keyword evidence="2" id="KW-1133">Transmembrane helix</keyword>
<keyword evidence="5" id="KW-1185">Reference proteome</keyword>
<dbReference type="AlphaFoldDB" id="A0A8K0F241"/>
<feature type="region of interest" description="Disordered" evidence="1">
    <location>
        <begin position="32"/>
        <end position="71"/>
    </location>
</feature>
<evidence type="ECO:0000313" key="4">
    <source>
        <dbReference type="EMBL" id="CAH1271942.1"/>
    </source>
</evidence>
<accession>A0A8K0F241</accession>
<feature type="compositionally biased region" description="Low complexity" evidence="1">
    <location>
        <begin position="93"/>
        <end position="113"/>
    </location>
</feature>
<dbReference type="OrthoDB" id="10495713at2759"/>
<name>A0A8K0F241_BRALA</name>
<reference evidence="4" key="1">
    <citation type="submission" date="2022-01" db="EMBL/GenBank/DDBJ databases">
        <authorList>
            <person name="Braso-Vives M."/>
        </authorList>
    </citation>
    <scope>NUCLEOTIDE SEQUENCE</scope>
</reference>
<feature type="compositionally biased region" description="Low complexity" evidence="1">
    <location>
        <begin position="41"/>
        <end position="71"/>
    </location>
</feature>
<gene>
    <name evidence="4" type="primary">Hypp4737</name>
    <name evidence="4" type="ORF">BLAG_LOCUS23757</name>
</gene>
<feature type="transmembrane region" description="Helical" evidence="2">
    <location>
        <begin position="315"/>
        <end position="335"/>
    </location>
</feature>
<organism evidence="4 5">
    <name type="scientific">Branchiostoma lanceolatum</name>
    <name type="common">Common lancelet</name>
    <name type="synonym">Amphioxus lanceolatum</name>
    <dbReference type="NCBI Taxonomy" id="7740"/>
    <lineage>
        <taxon>Eukaryota</taxon>
        <taxon>Metazoa</taxon>
        <taxon>Chordata</taxon>
        <taxon>Cephalochordata</taxon>
        <taxon>Leptocardii</taxon>
        <taxon>Amphioxiformes</taxon>
        <taxon>Branchiostomatidae</taxon>
        <taxon>Branchiostoma</taxon>
    </lineage>
</organism>
<keyword evidence="2" id="KW-0812">Transmembrane</keyword>
<evidence type="ECO:0000313" key="5">
    <source>
        <dbReference type="Proteomes" id="UP000838412"/>
    </source>
</evidence>